<proteinExistence type="predicted"/>
<reference evidence="1" key="1">
    <citation type="submission" date="2015-07" db="EMBL/GenBank/DDBJ databases">
        <title>Adaptation to a free-living lifestyle via gene acquisitions in the diplomonad Trepomonas sp. PC1.</title>
        <authorList>
            <person name="Xu F."/>
            <person name="Jerlstrom-Hultqvist J."/>
            <person name="Kolisko M."/>
            <person name="Simpson A.G.B."/>
            <person name="Roger A.J."/>
            <person name="Svard S.G."/>
            <person name="Andersson J.O."/>
        </authorList>
    </citation>
    <scope>NUCLEOTIDE SEQUENCE</scope>
    <source>
        <strain evidence="1">PC1</strain>
    </source>
</reference>
<feature type="non-terminal residue" evidence="1">
    <location>
        <position position="1"/>
    </location>
</feature>
<dbReference type="EMBL" id="GDID01006170">
    <property type="protein sequence ID" value="JAP90436.1"/>
    <property type="molecule type" value="Transcribed_RNA"/>
</dbReference>
<accession>A0A146K455</accession>
<organism evidence="1">
    <name type="scientific">Trepomonas sp. PC1</name>
    <dbReference type="NCBI Taxonomy" id="1076344"/>
    <lineage>
        <taxon>Eukaryota</taxon>
        <taxon>Metamonada</taxon>
        <taxon>Diplomonadida</taxon>
        <taxon>Hexamitidae</taxon>
        <taxon>Hexamitinae</taxon>
        <taxon>Trepomonas</taxon>
    </lineage>
</organism>
<sequence>LYLQFINIYVQKQLCFQQKHFQILLRNFKSLYQISMQHYFGFNEKLIQKQKVFAVKQQFNKDHETQFIFDHVRYVAQNKDLMQGPKFIILNLFKNICQLVQNQQLNYCCKLLNCLETLFQQVFSYPPSFFSLIEDLVLLIYSRDKVIEITQNQKQIYIMQLDQENILKIKQCLAPVLQFDKLRHCFLQEFEQYNAQLYKGANDIDERYLIHAMQKQIERSNDIGGVLYAKYRESQVLQTNSDFDYFVVSKKISKRIEKEATKQLSDGYLRWMKLFQQHIIVRKFDFDEIMEQYTNKYEFIQDFLQIVLPYAKYQFITNIREHNIAIENCVKQQFKSGEQKFTHFMYLTGEDWKNTFLIQMLTFLESLKVAIVMQQQCVIQQEYIQLILNNVPQPNQIAKFKDLIVKDQKDQDAFQEFISFYSQVFQQASSASLDPIQFLCATNKYQTFNNVLCSFFAHLPIFSEQNLLTKPTDMKVSGEFLQQILKKMNESEFTQQFTHNLHVLALLMESDQFSQLFRYFDHPTEKKSDCQSCSLKVCDLVLFSPHKLQKDQIEFIQKNKTEMSLEQQLLIFAANVEHFSADFVQAFQQVCGQFICCFDEFMRNQLVAGVKQSCEQRFAQQIAQKVKQTSQQHFYQQIYLFQFTFELLERFQQQFSGYKELAELKLFYSQLLSLQILEQQTAQQQLQFKYFSQLVNSSQIDQTMQNLSVILGPDKVRAYDLYKQLAETDLTFEQFQKQLKILDKQIAQFKKEQQVIENFNELGDFLNQLLGQTFQIKLHKYFKFGCTLAVPLQFILLCSFSGSLNTQLEKLVYSLIMFKRAQFDTELQYYENLFGCEPLSIKDKLQMQISIKDQKFQVIFVQNDRVEQKIQVQSNFYFISITDELQQLFQQHFYQQFENFATMQSLDFTMLFPFIGDNVFDFFLYFVQKSVKNEEQFSLFQLNQEKQIDVQFVSLFRIYSNQKLQNSLFNQYQAIQLYLTIFNMEKVTFNTDSFKLLFWLSKAHKALAEKLLEVLQQHEIQGALYRCALLKNFSFQVVMLSLFQIFEQIDEQRFYQLFEYANMKQTLEKDFKVVEKFITMETAKDFEEILTKIDQFQLCGNKSDIKIIEQFKQRRMVMK</sequence>
<protein>
    <submittedName>
        <fullName evidence="1">Uncharacterized protein</fullName>
    </submittedName>
</protein>
<name>A0A146K455_9EUKA</name>
<feature type="non-terminal residue" evidence="1">
    <location>
        <position position="1119"/>
    </location>
</feature>
<evidence type="ECO:0000313" key="1">
    <source>
        <dbReference type="EMBL" id="JAP90436.1"/>
    </source>
</evidence>
<dbReference type="AlphaFoldDB" id="A0A146K455"/>
<gene>
    <name evidence="1" type="ORF">TPC1_30069</name>
</gene>